<evidence type="ECO:0000256" key="10">
    <source>
        <dbReference type="ARBA" id="ARBA00023201"/>
    </source>
</evidence>
<keyword evidence="13" id="KW-1185">Reference proteome</keyword>
<evidence type="ECO:0000256" key="4">
    <source>
        <dbReference type="ARBA" id="ARBA00022475"/>
    </source>
</evidence>
<feature type="transmembrane region" description="Helical" evidence="11">
    <location>
        <begin position="12"/>
        <end position="32"/>
    </location>
</feature>
<dbReference type="EMBL" id="CP111026">
    <property type="protein sequence ID" value="WAR28029.1"/>
    <property type="molecule type" value="Genomic_DNA"/>
</dbReference>
<evidence type="ECO:0000313" key="12">
    <source>
        <dbReference type="EMBL" id="WAR28029.1"/>
    </source>
</evidence>
<keyword evidence="9 11" id="KW-0472">Membrane</keyword>
<dbReference type="PANTHER" id="PTHR42985:SF40">
    <property type="entry name" value="LD47995P-RELATED"/>
    <property type="match status" value="1"/>
</dbReference>
<keyword evidence="3" id="KW-0813">Transport</keyword>
<proteinExistence type="inferred from homology"/>
<dbReference type="InterPro" id="IPR038377">
    <property type="entry name" value="Na/Glc_symporter_sf"/>
</dbReference>
<evidence type="ECO:0000256" key="11">
    <source>
        <dbReference type="SAM" id="Phobius"/>
    </source>
</evidence>
<evidence type="ECO:0000256" key="3">
    <source>
        <dbReference type="ARBA" id="ARBA00022448"/>
    </source>
</evidence>
<sequence length="157" mass="17616">MVNPDHIFHIADYVIFGATIAISLGIGLYYALSGGKQRTTSEYFVGNRQMTIIPVAISLMVSFESSIMMLGTPAEYLEMRFESRHVRTLGTLIGMLSYGGLKAVIWTDVFHFDTDPTIRHTFWNLFVGSIIRGFGLVFNQSSIQRISSTPTIRDARK</sequence>
<feature type="transmembrane region" description="Helical" evidence="11">
    <location>
        <begin position="52"/>
        <end position="77"/>
    </location>
</feature>
<reference evidence="12" key="1">
    <citation type="submission" date="2022-11" db="EMBL/GenBank/DDBJ databases">
        <title>Centuries of genome instability and evolution in soft-shell clam transmissible cancer (bioRxiv).</title>
        <authorList>
            <person name="Hart S.F.M."/>
            <person name="Yonemitsu M.A."/>
            <person name="Giersch R.M."/>
            <person name="Beal B.F."/>
            <person name="Arriagada G."/>
            <person name="Davis B.W."/>
            <person name="Ostrander E.A."/>
            <person name="Goff S.P."/>
            <person name="Metzger M.J."/>
        </authorList>
    </citation>
    <scope>NUCLEOTIDE SEQUENCE</scope>
    <source>
        <strain evidence="12">MELC-2E11</strain>
        <tissue evidence="12">Siphon/mantle</tissue>
    </source>
</reference>
<evidence type="ECO:0000256" key="5">
    <source>
        <dbReference type="ARBA" id="ARBA00022692"/>
    </source>
</evidence>
<dbReference type="Proteomes" id="UP001164746">
    <property type="component" value="Chromosome 15"/>
</dbReference>
<evidence type="ECO:0000256" key="6">
    <source>
        <dbReference type="ARBA" id="ARBA00022989"/>
    </source>
</evidence>
<evidence type="ECO:0000256" key="8">
    <source>
        <dbReference type="ARBA" id="ARBA00023065"/>
    </source>
</evidence>
<comment type="similarity">
    <text evidence="2">Belongs to the sodium:solute symporter (SSF) (TC 2.A.21) family.</text>
</comment>
<keyword evidence="10" id="KW-0739">Sodium transport</keyword>
<dbReference type="InterPro" id="IPR051163">
    <property type="entry name" value="Sodium:Solute_Symporter_SSF"/>
</dbReference>
<evidence type="ECO:0000256" key="9">
    <source>
        <dbReference type="ARBA" id="ARBA00023136"/>
    </source>
</evidence>
<evidence type="ECO:0000313" key="13">
    <source>
        <dbReference type="Proteomes" id="UP001164746"/>
    </source>
</evidence>
<keyword evidence="7" id="KW-0915">Sodium</keyword>
<keyword evidence="4" id="KW-1003">Cell membrane</keyword>
<dbReference type="PROSITE" id="PS50283">
    <property type="entry name" value="NA_SOLUT_SYMP_3"/>
    <property type="match status" value="1"/>
</dbReference>
<keyword evidence="6 11" id="KW-1133">Transmembrane helix</keyword>
<dbReference type="InterPro" id="IPR001734">
    <property type="entry name" value="Na/solute_symporter"/>
</dbReference>
<feature type="transmembrane region" description="Helical" evidence="11">
    <location>
        <begin position="121"/>
        <end position="138"/>
    </location>
</feature>
<dbReference type="PANTHER" id="PTHR42985">
    <property type="entry name" value="SODIUM-COUPLED MONOCARBOXYLATE TRANSPORTER"/>
    <property type="match status" value="1"/>
</dbReference>
<keyword evidence="5 11" id="KW-0812">Transmembrane</keyword>
<accession>A0ABY7G3R9</accession>
<protein>
    <submittedName>
        <fullName evidence="12">SC5A8-like protein</fullName>
    </submittedName>
</protein>
<gene>
    <name evidence="12" type="ORF">MAR_013733</name>
</gene>
<evidence type="ECO:0000256" key="2">
    <source>
        <dbReference type="ARBA" id="ARBA00006434"/>
    </source>
</evidence>
<keyword evidence="8" id="KW-0406">Ion transport</keyword>
<comment type="subcellular location">
    <subcellularLocation>
        <location evidence="1">Cell membrane</location>
        <topology evidence="1">Multi-pass membrane protein</topology>
    </subcellularLocation>
</comment>
<evidence type="ECO:0000256" key="7">
    <source>
        <dbReference type="ARBA" id="ARBA00023053"/>
    </source>
</evidence>
<organism evidence="12 13">
    <name type="scientific">Mya arenaria</name>
    <name type="common">Soft-shell clam</name>
    <dbReference type="NCBI Taxonomy" id="6604"/>
    <lineage>
        <taxon>Eukaryota</taxon>
        <taxon>Metazoa</taxon>
        <taxon>Spiralia</taxon>
        <taxon>Lophotrochozoa</taxon>
        <taxon>Mollusca</taxon>
        <taxon>Bivalvia</taxon>
        <taxon>Autobranchia</taxon>
        <taxon>Heteroconchia</taxon>
        <taxon>Euheterodonta</taxon>
        <taxon>Imparidentia</taxon>
        <taxon>Neoheterodontei</taxon>
        <taxon>Myida</taxon>
        <taxon>Myoidea</taxon>
        <taxon>Myidae</taxon>
        <taxon>Mya</taxon>
    </lineage>
</organism>
<name>A0ABY7G3R9_MYAAR</name>
<evidence type="ECO:0000256" key="1">
    <source>
        <dbReference type="ARBA" id="ARBA00004651"/>
    </source>
</evidence>
<feature type="transmembrane region" description="Helical" evidence="11">
    <location>
        <begin position="89"/>
        <end position="109"/>
    </location>
</feature>
<dbReference type="Gene3D" id="1.20.1730.10">
    <property type="entry name" value="Sodium/glucose cotransporter"/>
    <property type="match status" value="1"/>
</dbReference>